<comment type="cofactor">
    <cofactor evidence="1">
        <name>Zn(2+)</name>
        <dbReference type="ChEBI" id="CHEBI:29105"/>
    </cofactor>
</comment>
<sequence>MITAATSTEEAQRDARVAILAVGSFEQHGGHLPLATDTVVAEVIAARLAEAYDLFRLPPITMSCSHEHTGFAGTVSIRASTLIAVIDDVRASLAGLGITRLVLVNGHGGNYVLSNIAQEANVGGPSVALFPGKHDVSAARTAARMESSAEKDMHGGEWETSILLHAHPELVREGYADADHDAPVRPHLHLTGMAGYTKSGIIGYPSRATAAKGALVLDSLTESFRELLDALND</sequence>
<evidence type="ECO:0000256" key="4">
    <source>
        <dbReference type="ARBA" id="ARBA00022833"/>
    </source>
</evidence>
<dbReference type="EMBL" id="RCDD01000002">
    <property type="protein sequence ID" value="RLK58687.1"/>
    <property type="molecule type" value="Genomic_DNA"/>
</dbReference>
<comment type="similarity">
    <text evidence="5">Belongs to the creatininase superfamily.</text>
</comment>
<keyword evidence="3 6" id="KW-0378">Hydrolase</keyword>
<dbReference type="PANTHER" id="PTHR35005:SF1">
    <property type="entry name" value="2-AMINO-5-FORMYLAMINO-6-RIBOSYLAMINOPYRIMIDIN-4(3H)-ONE 5'-MONOPHOSPHATE DEFORMYLASE"/>
    <property type="match status" value="1"/>
</dbReference>
<keyword evidence="7" id="KW-1185">Reference proteome</keyword>
<evidence type="ECO:0000313" key="7">
    <source>
        <dbReference type="Proteomes" id="UP000282454"/>
    </source>
</evidence>
<evidence type="ECO:0000313" key="6">
    <source>
        <dbReference type="EMBL" id="RLK58687.1"/>
    </source>
</evidence>
<proteinExistence type="inferred from homology"/>
<dbReference type="Proteomes" id="UP000282454">
    <property type="component" value="Unassembled WGS sequence"/>
</dbReference>
<dbReference type="InterPro" id="IPR024087">
    <property type="entry name" value="Creatininase-like_sf"/>
</dbReference>
<gene>
    <name evidence="6" type="ORF">CLV68_3160</name>
</gene>
<reference evidence="6 7" key="1">
    <citation type="submission" date="2018-10" db="EMBL/GenBank/DDBJ databases">
        <title>Genomic Encyclopedia of Archaeal and Bacterial Type Strains, Phase II (KMG-II): from individual species to whole genera.</title>
        <authorList>
            <person name="Goeker M."/>
        </authorList>
    </citation>
    <scope>NUCLEOTIDE SEQUENCE [LARGE SCALE GENOMIC DNA]</scope>
    <source>
        <strain evidence="6 7">DSM 45657</strain>
    </source>
</reference>
<name>A0A421B2T2_9PSEU</name>
<protein>
    <submittedName>
        <fullName evidence="6">Creatinine amidohydrolase</fullName>
    </submittedName>
</protein>
<evidence type="ECO:0000256" key="1">
    <source>
        <dbReference type="ARBA" id="ARBA00001947"/>
    </source>
</evidence>
<dbReference type="SUPFAM" id="SSF102215">
    <property type="entry name" value="Creatininase"/>
    <property type="match status" value="1"/>
</dbReference>
<organism evidence="6 7">
    <name type="scientific">Actinokineospora cianjurensis</name>
    <dbReference type="NCBI Taxonomy" id="585224"/>
    <lineage>
        <taxon>Bacteria</taxon>
        <taxon>Bacillati</taxon>
        <taxon>Actinomycetota</taxon>
        <taxon>Actinomycetes</taxon>
        <taxon>Pseudonocardiales</taxon>
        <taxon>Pseudonocardiaceae</taxon>
        <taxon>Actinokineospora</taxon>
    </lineage>
</organism>
<keyword evidence="4" id="KW-0862">Zinc</keyword>
<dbReference type="GO" id="GO:0016811">
    <property type="term" value="F:hydrolase activity, acting on carbon-nitrogen (but not peptide) bonds, in linear amides"/>
    <property type="evidence" value="ECO:0007669"/>
    <property type="project" value="TreeGrafter"/>
</dbReference>
<comment type="caution">
    <text evidence="6">The sequence shown here is derived from an EMBL/GenBank/DDBJ whole genome shotgun (WGS) entry which is preliminary data.</text>
</comment>
<dbReference type="AlphaFoldDB" id="A0A421B2T2"/>
<keyword evidence="2" id="KW-0479">Metal-binding</keyword>
<accession>A0A421B2T2</accession>
<dbReference type="PANTHER" id="PTHR35005">
    <property type="entry name" value="3-DEHYDRO-SCYLLO-INOSOSE HYDROLASE"/>
    <property type="match status" value="1"/>
</dbReference>
<dbReference type="Gene3D" id="3.40.50.10310">
    <property type="entry name" value="Creatininase"/>
    <property type="match status" value="1"/>
</dbReference>
<dbReference type="GO" id="GO:0009231">
    <property type="term" value="P:riboflavin biosynthetic process"/>
    <property type="evidence" value="ECO:0007669"/>
    <property type="project" value="TreeGrafter"/>
</dbReference>
<evidence type="ECO:0000256" key="5">
    <source>
        <dbReference type="ARBA" id="ARBA00024029"/>
    </source>
</evidence>
<dbReference type="GO" id="GO:0046872">
    <property type="term" value="F:metal ion binding"/>
    <property type="evidence" value="ECO:0007669"/>
    <property type="project" value="UniProtKB-KW"/>
</dbReference>
<dbReference type="Pfam" id="PF02633">
    <property type="entry name" value="Creatininase"/>
    <property type="match status" value="1"/>
</dbReference>
<evidence type="ECO:0000256" key="3">
    <source>
        <dbReference type="ARBA" id="ARBA00022801"/>
    </source>
</evidence>
<dbReference type="InterPro" id="IPR003785">
    <property type="entry name" value="Creatininase/forma_Hydrolase"/>
</dbReference>
<evidence type="ECO:0000256" key="2">
    <source>
        <dbReference type="ARBA" id="ARBA00022723"/>
    </source>
</evidence>